<evidence type="ECO:0000313" key="2">
    <source>
        <dbReference type="Proteomes" id="UP000274920"/>
    </source>
</evidence>
<dbReference type="PANTHER" id="PTHR36848">
    <property type="entry name" value="DNA-BINDING PROTEIN (PUTATIVE SECRETED PROTEIN)-RELATED"/>
    <property type="match status" value="1"/>
</dbReference>
<proteinExistence type="predicted"/>
<evidence type="ECO:0008006" key="3">
    <source>
        <dbReference type="Google" id="ProtNLM"/>
    </source>
</evidence>
<dbReference type="EMBL" id="RHJS01000002">
    <property type="protein sequence ID" value="RRK33596.1"/>
    <property type="molecule type" value="Genomic_DNA"/>
</dbReference>
<evidence type="ECO:0000313" key="1">
    <source>
        <dbReference type="EMBL" id="RRK33596.1"/>
    </source>
</evidence>
<keyword evidence="2" id="KW-1185">Reference proteome</keyword>
<dbReference type="AlphaFoldDB" id="A0A426DLH5"/>
<dbReference type="RefSeq" id="WP_125128825.1">
    <property type="nucleotide sequence ID" value="NZ_RHJS01000002.1"/>
</dbReference>
<dbReference type="Proteomes" id="UP000274920">
    <property type="component" value="Unassembled WGS sequence"/>
</dbReference>
<dbReference type="InterPro" id="IPR053161">
    <property type="entry name" value="Ulvan_degrading_GH"/>
</dbReference>
<comment type="caution">
    <text evidence="1">The sequence shown here is derived from an EMBL/GenBank/DDBJ whole genome shotgun (WGS) entry which is preliminary data.</text>
</comment>
<name>A0A426DLH5_9FIRM</name>
<organism evidence="1 2">
    <name type="scientific">Schaedlerella arabinosiphila</name>
    <dbReference type="NCBI Taxonomy" id="2044587"/>
    <lineage>
        <taxon>Bacteria</taxon>
        <taxon>Bacillati</taxon>
        <taxon>Bacillota</taxon>
        <taxon>Clostridia</taxon>
        <taxon>Lachnospirales</taxon>
        <taxon>Lachnospiraceae</taxon>
        <taxon>Schaedlerella</taxon>
    </lineage>
</organism>
<protein>
    <recommendedName>
        <fullName evidence="3">Glycoside hydrolase</fullName>
    </recommendedName>
</protein>
<sequence>MDQKELFRNPPAAYRGKPFWAWNGRLEEKELLRQIDVFQEMGFGGFFMHSRTGLETEYLGKEWFEDTSACIRYAEKKKLEPWLYDEDRWPSGSAGGMATAKRKYRASFLEAEQKDRIDWEKEAEETNGKGKERIACFACRMEGCSFSRKRRLETGDALQDGETALLFSVVEAPCREVYNGNTYLDTMNPEAVKYFIELTHERYAAGLSEEDFEKVCGIFTDEPHRGPLFTSFNGGREEWVPYTPKLFETFQEMYGYDLREFLPELFFREKGQRLSRVTYHYIALCQELFLDSFARPIQEWCAKHRMKLTGHVLHEDSLIAQTLMQGSLMRFYECMDIPGIDHLLRDNRCFWIVKQAVSVAKQFKKPWVLSELYGATGWKSTLEEYKQIGDWQALFGINLRCPHLAWYTMKGEAKRDYPASISFHLAGWKEYRYLEDYFSRLHVFLEQGEEKEGMLVISPVESVWARSSSGAYDGLESRDAVINQIENDYEKLFEILTRNQIGFDYGDEGILASHGSVQDGILKVGACRYHGVIICGMQTIRSSTLLLLRQMEGTGGTVIFAGDVPAYMDVLPSREAAVLAEKCIRVPMEENRIVKACEQERTLIVSGEGRKDILVCRRKNGSRTYYMMLNQNRKELRKHIVIRFEHLEELEEWNARTGEVTSIPVSTVLGRTGTYTEYILDFAPGEEKLLCAKASCTLQTGGETYASEKKPGGTAVNAYQYGDSAANPVLEKQARVQSIPLPESNFFRLSEKNLCVLDRVSVCFHSVDGKEYRLGKMEVLRADREMRRILRHPMRGGEMLQPWYSMKYKKNTKERQQVAIKYSFRIQKKTGMLTLVLENTEQILRIRINRMEVPLSFQKKWIDVCFGQIELSEDLLREGENEIEILQEFNGQDGLEAAYLQGDFSVYLEDGKNPVLGELPKKLEWGDITQQGFPFYSGIVTYCIPEQEEYQGRMRITAGSWTGWTMSFMDACGSEHFAGFAPYTVCCDGLREIRLFLTRKNTFGPLHEREPNPEMCEPDSFLTSGKKWSKAYVLQAQGIMEPPKLELIE</sequence>
<gene>
    <name evidence="1" type="ORF">EBB54_21240</name>
</gene>
<reference evidence="1" key="1">
    <citation type="submission" date="2018-10" db="EMBL/GenBank/DDBJ databases">
        <title>Schaedlerella arabinophila gen. nov. sp. nov., isolated from the mouse intestinal tract and comparative analysis with the genome of the closely related altered Schaedler flora strain ASF502.</title>
        <authorList>
            <person name="Miyake S."/>
            <person name="Soh M."/>
            <person name="Seedorf H."/>
        </authorList>
    </citation>
    <scope>NUCLEOTIDE SEQUENCE [LARGE SCALE GENOMIC DNA]</scope>
    <source>
        <strain evidence="1">DSM 106076</strain>
    </source>
</reference>
<dbReference type="PANTHER" id="PTHR36848:SF2">
    <property type="entry name" value="SECRETED PROTEIN"/>
    <property type="match status" value="1"/>
</dbReference>
<accession>A0A426DLH5</accession>